<dbReference type="SUPFAM" id="SSF81383">
    <property type="entry name" value="F-box domain"/>
    <property type="match status" value="1"/>
</dbReference>
<evidence type="ECO:0000313" key="3">
    <source>
        <dbReference type="EMBL" id="KAL3838853.1"/>
    </source>
</evidence>
<dbReference type="Pfam" id="PF24750">
    <property type="entry name" value="b-prop_At3g26010-like"/>
    <property type="match status" value="1"/>
</dbReference>
<dbReference type="InterPro" id="IPR001810">
    <property type="entry name" value="F-box_dom"/>
</dbReference>
<accession>A0ABD3TR19</accession>
<evidence type="ECO:0000259" key="2">
    <source>
        <dbReference type="Pfam" id="PF24750"/>
    </source>
</evidence>
<protein>
    <recommendedName>
        <fullName evidence="5">F-box domain-containing protein</fullName>
    </recommendedName>
</protein>
<evidence type="ECO:0000259" key="1">
    <source>
        <dbReference type="Pfam" id="PF00646"/>
    </source>
</evidence>
<proteinExistence type="predicted"/>
<feature type="domain" description="F-box" evidence="1">
    <location>
        <begin position="30"/>
        <end position="66"/>
    </location>
</feature>
<keyword evidence="4" id="KW-1185">Reference proteome</keyword>
<name>A0ABD3TR19_9LAMI</name>
<dbReference type="PANTHER" id="PTHR35546">
    <property type="entry name" value="F-BOX PROTEIN INTERACTION DOMAIN PROTEIN-RELATED"/>
    <property type="match status" value="1"/>
</dbReference>
<feature type="domain" description="F-box protein At3g26010-like beta-propeller" evidence="2">
    <location>
        <begin position="119"/>
        <end position="407"/>
    </location>
</feature>
<dbReference type="Pfam" id="PF00646">
    <property type="entry name" value="F-box"/>
    <property type="match status" value="1"/>
</dbReference>
<dbReference type="AlphaFoldDB" id="A0ABD3TR19"/>
<dbReference type="InterPro" id="IPR055290">
    <property type="entry name" value="At3g26010-like"/>
</dbReference>
<evidence type="ECO:0000313" key="4">
    <source>
        <dbReference type="Proteomes" id="UP001634393"/>
    </source>
</evidence>
<dbReference type="EMBL" id="JBJXBP010000003">
    <property type="protein sequence ID" value="KAL3838853.1"/>
    <property type="molecule type" value="Genomic_DNA"/>
</dbReference>
<organism evidence="3 4">
    <name type="scientific">Penstemon smallii</name>
    <dbReference type="NCBI Taxonomy" id="265156"/>
    <lineage>
        <taxon>Eukaryota</taxon>
        <taxon>Viridiplantae</taxon>
        <taxon>Streptophyta</taxon>
        <taxon>Embryophyta</taxon>
        <taxon>Tracheophyta</taxon>
        <taxon>Spermatophyta</taxon>
        <taxon>Magnoliopsida</taxon>
        <taxon>eudicotyledons</taxon>
        <taxon>Gunneridae</taxon>
        <taxon>Pentapetalae</taxon>
        <taxon>asterids</taxon>
        <taxon>lamiids</taxon>
        <taxon>Lamiales</taxon>
        <taxon>Plantaginaceae</taxon>
        <taxon>Cheloneae</taxon>
        <taxon>Penstemon</taxon>
    </lineage>
</organism>
<comment type="caution">
    <text evidence="3">The sequence shown here is derived from an EMBL/GenBank/DDBJ whole genome shotgun (WGS) entry which is preliminary data.</text>
</comment>
<evidence type="ECO:0008006" key="5">
    <source>
        <dbReference type="Google" id="ProtNLM"/>
    </source>
</evidence>
<dbReference type="Proteomes" id="UP001634393">
    <property type="component" value="Unassembled WGS sequence"/>
</dbReference>
<reference evidence="3 4" key="1">
    <citation type="submission" date="2024-12" db="EMBL/GenBank/DDBJ databases">
        <title>The unique morphological basis and parallel evolutionary history of personate flowers in Penstemon.</title>
        <authorList>
            <person name="Depatie T.H."/>
            <person name="Wessinger C.A."/>
        </authorList>
    </citation>
    <scope>NUCLEOTIDE SEQUENCE [LARGE SCALE GENOMIC DNA]</scope>
    <source>
        <strain evidence="3">WTNN_2</strain>
        <tissue evidence="3">Leaf</tissue>
    </source>
</reference>
<dbReference type="InterPro" id="IPR056592">
    <property type="entry name" value="Beta-prop_At3g26010-like"/>
</dbReference>
<dbReference type="PANTHER" id="PTHR35546:SF70">
    <property type="entry name" value="F-BOX PROTEIN INTERACTION DOMAIN PROTEIN"/>
    <property type="match status" value="1"/>
</dbReference>
<sequence>MEIEIANEVKIMNLKSLTGVKDGIKDGDIPDWLLLEVLVRLPQKVVFRFKLVSKQWLSFILDPSFIKIYCSRALSLQMLQPWTFVSTITYFNGFERMNIPDCELLVDIYSSKWPSFYALSLPRLHETGNSIYVIYEVSNGLVLYGVHNESTEKGIWEIANYRICNPVTGQWISLPPHNSRQNSVSWGFMTNVEDGILMRYSVVRLYVSDANQSKFVRCEVFLSEVGEWKTYIVPIYVPIEIVVYRSSAILNGVMHSMLSEHGLIAYDPHKHPDHVRVIALPGDQIFCPFFHICAAYQGKLRYFRVSGKSEDWKMFQSFDIWVLNDYSSCDWCLQHRVCYIDVQISTVLSGQNLARILPISFHPYDTDIVYLGYETMIISYNIKTRKLEVLEDFRQVRDIKCDWLICDWLRVRLLLIPPWPISLSRPIFELQKIS</sequence>
<gene>
    <name evidence="3" type="ORF">ACJIZ3_023444</name>
</gene>
<dbReference type="InterPro" id="IPR036047">
    <property type="entry name" value="F-box-like_dom_sf"/>
</dbReference>